<reference evidence="9 10" key="1">
    <citation type="submission" date="2015-09" db="EMBL/GenBank/DDBJ databases">
        <title>A metagenomics-based metabolic model of nitrate-dependent anaerobic oxidation of methane by Methanoperedens-like archaea.</title>
        <authorList>
            <person name="Arshad A."/>
            <person name="Speth D.R."/>
            <person name="De Graaf R.M."/>
            <person name="Op Den Camp H.J."/>
            <person name="Jetten M.S."/>
            <person name="Welte C.U."/>
        </authorList>
    </citation>
    <scope>NUCLEOTIDE SEQUENCE [LARGE SCALE GENOMIC DNA]</scope>
</reference>
<feature type="domain" description="Cysteine-rich" evidence="8">
    <location>
        <begin position="4"/>
        <end position="80"/>
    </location>
</feature>
<keyword evidence="4" id="KW-0479">Metal-binding</keyword>
<evidence type="ECO:0000256" key="2">
    <source>
        <dbReference type="ARBA" id="ARBA00004808"/>
    </source>
</evidence>
<dbReference type="InterPro" id="IPR004017">
    <property type="entry name" value="Cys_rich_dom"/>
</dbReference>
<keyword evidence="7" id="KW-0411">Iron-sulfur</keyword>
<dbReference type="GO" id="GO:0046872">
    <property type="term" value="F:metal ion binding"/>
    <property type="evidence" value="ECO:0007669"/>
    <property type="project" value="UniProtKB-KW"/>
</dbReference>
<dbReference type="PANTHER" id="PTHR42947">
    <property type="entry name" value="COB--COM HETERODISULFIDE REDUCTASE SUBUNIT B 1"/>
    <property type="match status" value="1"/>
</dbReference>
<name>A0A0P8E1S9_9EURY</name>
<comment type="caution">
    <text evidence="9">The sequence shown here is derived from an EMBL/GenBank/DDBJ whole genome shotgun (WGS) entry which is preliminary data.</text>
</comment>
<proteinExistence type="predicted"/>
<dbReference type="Pfam" id="PF02754">
    <property type="entry name" value="CCG"/>
    <property type="match status" value="2"/>
</dbReference>
<evidence type="ECO:0000256" key="4">
    <source>
        <dbReference type="ARBA" id="ARBA00022723"/>
    </source>
</evidence>
<dbReference type="Gene3D" id="1.20.1050.140">
    <property type="match status" value="1"/>
</dbReference>
<keyword evidence="3" id="KW-0004">4Fe-4S</keyword>
<sequence length="282" mass="31111">MKYSYYPGCAQHGTAVDYRISVEAVFGRLGIELEEVKNWNCCGALHVPDRTVKTGLSARTLASAKGLDMATPCNLCYSNLMRAQTALQDSTLRTRVNEALTEKYDGNTKPKHLLEVIVKDLGLPKLAEQVKKPLKIKAVPYYGCLLTRPENNFDSPENPKSLDDLIVSLGAEPVKYYYKTKCCGGPILITNEDLALNLSKELLVMAKESGADCVVVTCPMCHLQLDAKQKAVESKFNIKIDLPIIYFTQLMGLAMGFDPKELGLSRHLVPTDKLIAKIGGKQ</sequence>
<evidence type="ECO:0000256" key="5">
    <source>
        <dbReference type="ARBA" id="ARBA00023002"/>
    </source>
</evidence>
<dbReference type="GO" id="GO:0016491">
    <property type="term" value="F:oxidoreductase activity"/>
    <property type="evidence" value="ECO:0007669"/>
    <property type="project" value="UniProtKB-KW"/>
</dbReference>
<accession>A0A0P8E1S9</accession>
<evidence type="ECO:0000256" key="3">
    <source>
        <dbReference type="ARBA" id="ARBA00022485"/>
    </source>
</evidence>
<dbReference type="Proteomes" id="UP000050360">
    <property type="component" value="Unassembled WGS sequence"/>
</dbReference>
<organism evidence="9 10">
    <name type="scientific">Candidatus Methanoperedens nitratireducens</name>
    <dbReference type="NCBI Taxonomy" id="1392998"/>
    <lineage>
        <taxon>Archaea</taxon>
        <taxon>Methanobacteriati</taxon>
        <taxon>Methanobacteriota</taxon>
        <taxon>Stenosarchaea group</taxon>
        <taxon>Methanomicrobia</taxon>
        <taxon>Methanosarcinales</taxon>
        <taxon>ANME-2 cluster</taxon>
        <taxon>Candidatus Methanoperedentaceae</taxon>
        <taxon>Candidatus Methanoperedens</taxon>
    </lineage>
</organism>
<protein>
    <submittedName>
        <fullName evidence="9">Cytoplasmic heterodisulfide reductase subunit hdrB_3</fullName>
    </submittedName>
</protein>
<gene>
    <name evidence="9" type="primary">hdrB_3</name>
    <name evidence="9" type="ORF">MPEBLZ_01259</name>
</gene>
<comment type="cofactor">
    <cofactor evidence="1">
        <name>[4Fe-4S] cluster</name>
        <dbReference type="ChEBI" id="CHEBI:49883"/>
    </cofactor>
</comment>
<dbReference type="PANTHER" id="PTHR42947:SF1">
    <property type="entry name" value="COB--COM HETERODISULFIDE REDUCTASE SUBUNIT B 1"/>
    <property type="match status" value="1"/>
</dbReference>
<evidence type="ECO:0000256" key="6">
    <source>
        <dbReference type="ARBA" id="ARBA00023004"/>
    </source>
</evidence>
<dbReference type="Gene3D" id="3.40.50.11810">
    <property type="match status" value="1"/>
</dbReference>
<keyword evidence="5" id="KW-0560">Oxidoreductase</keyword>
<evidence type="ECO:0000256" key="7">
    <source>
        <dbReference type="ARBA" id="ARBA00023014"/>
    </source>
</evidence>
<dbReference type="GO" id="GO:0051539">
    <property type="term" value="F:4 iron, 4 sulfur cluster binding"/>
    <property type="evidence" value="ECO:0007669"/>
    <property type="project" value="UniProtKB-KW"/>
</dbReference>
<evidence type="ECO:0000313" key="10">
    <source>
        <dbReference type="Proteomes" id="UP000050360"/>
    </source>
</evidence>
<evidence type="ECO:0000313" key="9">
    <source>
        <dbReference type="EMBL" id="KPQ44196.1"/>
    </source>
</evidence>
<dbReference type="EMBL" id="LKCM01000104">
    <property type="protein sequence ID" value="KPQ44196.1"/>
    <property type="molecule type" value="Genomic_DNA"/>
</dbReference>
<dbReference type="PATRIC" id="fig|1719120.3.peg.1351"/>
<evidence type="ECO:0000256" key="1">
    <source>
        <dbReference type="ARBA" id="ARBA00001966"/>
    </source>
</evidence>
<dbReference type="InterPro" id="IPR051278">
    <property type="entry name" value="HdrB/HdrD_reductase"/>
</dbReference>
<evidence type="ECO:0000259" key="8">
    <source>
        <dbReference type="Pfam" id="PF02754"/>
    </source>
</evidence>
<feature type="domain" description="Cysteine-rich" evidence="8">
    <location>
        <begin position="141"/>
        <end position="226"/>
    </location>
</feature>
<dbReference type="AlphaFoldDB" id="A0A0P8E1S9"/>
<keyword evidence="6" id="KW-0408">Iron</keyword>
<comment type="pathway">
    <text evidence="2">Cofactor metabolism; coenzyme M-coenzyme B heterodisulfide reduction; coenzyme B and coenzyme M from coenzyme M-coenzyme B heterodisulfide: step 1/1.</text>
</comment>